<keyword evidence="3" id="KW-1185">Reference proteome</keyword>
<evidence type="ECO:0008006" key="4">
    <source>
        <dbReference type="Google" id="ProtNLM"/>
    </source>
</evidence>
<proteinExistence type="predicted"/>
<protein>
    <recommendedName>
        <fullName evidence="4">Spindle pole body component</fullName>
    </recommendedName>
</protein>
<feature type="compositionally biased region" description="Basic and acidic residues" evidence="1">
    <location>
        <begin position="9"/>
        <end position="21"/>
    </location>
</feature>
<evidence type="ECO:0000313" key="2">
    <source>
        <dbReference type="EMBL" id="CAK0790716.1"/>
    </source>
</evidence>
<evidence type="ECO:0000256" key="1">
    <source>
        <dbReference type="SAM" id="MobiDB-lite"/>
    </source>
</evidence>
<evidence type="ECO:0000313" key="3">
    <source>
        <dbReference type="Proteomes" id="UP001189429"/>
    </source>
</evidence>
<name>A0ABN9PKC4_9DINO</name>
<feature type="region of interest" description="Disordered" evidence="1">
    <location>
        <begin position="1"/>
        <end position="21"/>
    </location>
</feature>
<gene>
    <name evidence="2" type="ORF">PCOR1329_LOCUS1928</name>
</gene>
<organism evidence="2 3">
    <name type="scientific">Prorocentrum cordatum</name>
    <dbReference type="NCBI Taxonomy" id="2364126"/>
    <lineage>
        <taxon>Eukaryota</taxon>
        <taxon>Sar</taxon>
        <taxon>Alveolata</taxon>
        <taxon>Dinophyceae</taxon>
        <taxon>Prorocentrales</taxon>
        <taxon>Prorocentraceae</taxon>
        <taxon>Prorocentrum</taxon>
    </lineage>
</organism>
<dbReference type="EMBL" id="CAUYUJ010000470">
    <property type="protein sequence ID" value="CAK0790716.1"/>
    <property type="molecule type" value="Genomic_DNA"/>
</dbReference>
<dbReference type="Proteomes" id="UP001189429">
    <property type="component" value="Unassembled WGS sequence"/>
</dbReference>
<sequence>VHVSPVKPSRAEAQVDHRSRSFEAARQRSGSLELARNLSPLPGIAASFPGSISSAHGSCRLDSAATLALPFKGNGRAASEIALVTLSAAVLLKGLAPSSSRRSLSERRAARRRGREILRGPDGLWFVFGVRGGPFASEYSGAEGVRFEDGQHWLFGAVLGHWELIPLRDSGRFPGELDQLIVRRSLAALRGVRRHSVNASLVLAWLDASCTLRSLRHAAKGAIAWSRLFSESGRFDRIELKRSLRLIRYETLRAARVRADWTAMRLTRQLFLTMNWNEVDIYLYVDSSPQGRGWEMQAASYRVRVAGREFLSRMFAPVLLMRTQLSALAKTAALLWQIHLVFGGNATVMRKVLDRVRGVVSDMGTEYMVAKMNDCLPDFYQCLGAKFVLARRQLLLPRAIVIPGWRHKVDNLTRCGCNTLVWFPRFLVRIKALASLFRDEAINCTRSGCVLGFAFEHDLSKLRAGLNEANAWMEGRFGPDQQLLRQAVAMTVQGRVQVDILTAC</sequence>
<reference evidence="2" key="1">
    <citation type="submission" date="2023-10" db="EMBL/GenBank/DDBJ databases">
        <authorList>
            <person name="Chen Y."/>
            <person name="Shah S."/>
            <person name="Dougan E. K."/>
            <person name="Thang M."/>
            <person name="Chan C."/>
        </authorList>
    </citation>
    <scope>NUCLEOTIDE SEQUENCE [LARGE SCALE GENOMIC DNA]</scope>
</reference>
<comment type="caution">
    <text evidence="2">The sequence shown here is derived from an EMBL/GenBank/DDBJ whole genome shotgun (WGS) entry which is preliminary data.</text>
</comment>
<accession>A0ABN9PKC4</accession>
<feature type="non-terminal residue" evidence="2">
    <location>
        <position position="1"/>
    </location>
</feature>